<dbReference type="EMBL" id="AFBI03000046">
    <property type="protein sequence ID" value="EJW03067.1"/>
    <property type="molecule type" value="Genomic_DNA"/>
</dbReference>
<evidence type="ECO:0000313" key="3">
    <source>
        <dbReference type="Proteomes" id="UP000003163"/>
    </source>
</evidence>
<accession>J9DNZ8</accession>
<dbReference type="OrthoDB" id="2199195at2759"/>
<name>J9DNZ8_EDHAE</name>
<sequence>MNNSYDISKNGKSGKPRGRTRTSNPDDKISDDVKPQSSFKTVAEKKAKTGYDERRFIGINPTFYRGMKEKSCKIELFMLEGLDGFEARSTRSKMTEVIMRGSGKLKEWFYEKGANNELPEEWALFKKQVSDFCCERDISQLKKYKEESWEDFIMRVRDFATLQKIEGKEVLGI</sequence>
<keyword evidence="3" id="KW-1185">Reference proteome</keyword>
<dbReference type="HOGENOM" id="CLU_1547556_0_0_1"/>
<proteinExistence type="predicted"/>
<dbReference type="AlphaFoldDB" id="J9DNZ8"/>
<evidence type="ECO:0000313" key="2">
    <source>
        <dbReference type="EMBL" id="EJW03067.1"/>
    </source>
</evidence>
<organism evidence="2 3">
    <name type="scientific">Edhazardia aedis (strain USNM 41457)</name>
    <name type="common">Microsporidian parasite</name>
    <dbReference type="NCBI Taxonomy" id="1003232"/>
    <lineage>
        <taxon>Eukaryota</taxon>
        <taxon>Fungi</taxon>
        <taxon>Fungi incertae sedis</taxon>
        <taxon>Microsporidia</taxon>
        <taxon>Edhazardia</taxon>
    </lineage>
</organism>
<dbReference type="VEuPathDB" id="MicrosporidiaDB:EDEG_02546"/>
<evidence type="ECO:0000256" key="1">
    <source>
        <dbReference type="SAM" id="MobiDB-lite"/>
    </source>
</evidence>
<feature type="region of interest" description="Disordered" evidence="1">
    <location>
        <begin position="1"/>
        <end position="41"/>
    </location>
</feature>
<feature type="compositionally biased region" description="Polar residues" evidence="1">
    <location>
        <begin position="1"/>
        <end position="11"/>
    </location>
</feature>
<comment type="caution">
    <text evidence="2">The sequence shown here is derived from an EMBL/GenBank/DDBJ whole genome shotgun (WGS) entry which is preliminary data.</text>
</comment>
<dbReference type="Proteomes" id="UP000003163">
    <property type="component" value="Unassembled WGS sequence"/>
</dbReference>
<reference evidence="3" key="2">
    <citation type="submission" date="2015-07" db="EMBL/GenBank/DDBJ databases">
        <title>Contrasting host-pathogen interactions and genome evolution in two generalist and specialist microsporidian pathogens of mosquitoes.</title>
        <authorList>
            <consortium name="The Broad Institute Genomics Platform"/>
            <consortium name="The Broad Institute Genome Sequencing Center for Infectious Disease"/>
            <person name="Cuomo C.A."/>
            <person name="Sanscrainte N.D."/>
            <person name="Goldberg J.M."/>
            <person name="Heiman D."/>
            <person name="Young S."/>
            <person name="Zeng Q."/>
            <person name="Becnel J.J."/>
            <person name="Birren B.W."/>
        </authorList>
    </citation>
    <scope>NUCLEOTIDE SEQUENCE [LARGE SCALE GENOMIC DNA]</scope>
    <source>
        <strain evidence="3">USNM 41457</strain>
    </source>
</reference>
<dbReference type="InParanoid" id="J9DNZ8"/>
<reference evidence="2 3" key="1">
    <citation type="submission" date="2011-08" db="EMBL/GenBank/DDBJ databases">
        <authorList>
            <person name="Liu Z.J."/>
            <person name="Shi F.L."/>
            <person name="Lu J.Q."/>
            <person name="Li M."/>
            <person name="Wang Z.L."/>
        </authorList>
    </citation>
    <scope>NUCLEOTIDE SEQUENCE [LARGE SCALE GENOMIC DNA]</scope>
    <source>
        <strain evidence="2 3">USNM 41457</strain>
    </source>
</reference>
<gene>
    <name evidence="2" type="ORF">EDEG_02546</name>
</gene>
<feature type="compositionally biased region" description="Basic and acidic residues" evidence="1">
    <location>
        <begin position="24"/>
        <end position="34"/>
    </location>
</feature>
<protein>
    <submittedName>
        <fullName evidence="2">Uncharacterized protein</fullName>
    </submittedName>
</protein>